<dbReference type="AlphaFoldDB" id="A0A1X0S1Q5"/>
<name>A0A1X0S1Q5_RHIZD</name>
<accession>A0A1X0S1Q5</accession>
<sequence length="178" mass="20533">MNHALPASSSPHSLSLGLGELLFAFFNRINLVLVLHKILLYALLARILKWKKLKMILFINTCSRVERLRHEKAPFSFAARELATDILIHIHQHIDDPLFIVYLVIKDPFMNEQNVLGLFLSQARLFDQSNFAKDYHCLLTACNKNDTKALYPVNNTLHTMPYYKTHLYSLLPICSGRI</sequence>
<evidence type="ECO:0000313" key="2">
    <source>
        <dbReference type="EMBL" id="ORE18220.1"/>
    </source>
</evidence>
<dbReference type="Proteomes" id="UP000242381">
    <property type="component" value="Unassembled WGS sequence"/>
</dbReference>
<feature type="transmembrane region" description="Helical" evidence="1">
    <location>
        <begin position="21"/>
        <end position="44"/>
    </location>
</feature>
<proteinExistence type="predicted"/>
<dbReference type="EMBL" id="KV921335">
    <property type="protein sequence ID" value="ORE18220.1"/>
    <property type="molecule type" value="Genomic_DNA"/>
</dbReference>
<evidence type="ECO:0000256" key="1">
    <source>
        <dbReference type="SAM" id="Phobius"/>
    </source>
</evidence>
<protein>
    <submittedName>
        <fullName evidence="2">Uncharacterized protein</fullName>
    </submittedName>
</protein>
<reference evidence="2 3" key="1">
    <citation type="journal article" date="2016" name="Proc. Natl. Acad. Sci. U.S.A.">
        <title>Lipid metabolic changes in an early divergent fungus govern the establishment of a mutualistic symbiosis with endobacteria.</title>
        <authorList>
            <person name="Lastovetsky O.A."/>
            <person name="Gaspar M.L."/>
            <person name="Mondo S.J."/>
            <person name="LaButti K.M."/>
            <person name="Sandor L."/>
            <person name="Grigoriev I.V."/>
            <person name="Henry S.A."/>
            <person name="Pawlowska T.E."/>
        </authorList>
    </citation>
    <scope>NUCLEOTIDE SEQUENCE [LARGE SCALE GENOMIC DNA]</scope>
    <source>
        <strain evidence="2 3">ATCC 11559</strain>
    </source>
</reference>
<organism evidence="2 3">
    <name type="scientific">Rhizopus microsporus</name>
    <dbReference type="NCBI Taxonomy" id="58291"/>
    <lineage>
        <taxon>Eukaryota</taxon>
        <taxon>Fungi</taxon>
        <taxon>Fungi incertae sedis</taxon>
        <taxon>Mucoromycota</taxon>
        <taxon>Mucoromycotina</taxon>
        <taxon>Mucoromycetes</taxon>
        <taxon>Mucorales</taxon>
        <taxon>Mucorineae</taxon>
        <taxon>Rhizopodaceae</taxon>
        <taxon>Rhizopus</taxon>
    </lineage>
</organism>
<keyword evidence="1" id="KW-1133">Transmembrane helix</keyword>
<keyword evidence="1" id="KW-0472">Membrane</keyword>
<gene>
    <name evidence="2" type="ORF">BCV71DRAFT_235108</name>
</gene>
<keyword evidence="1" id="KW-0812">Transmembrane</keyword>
<evidence type="ECO:0000313" key="3">
    <source>
        <dbReference type="Proteomes" id="UP000242381"/>
    </source>
</evidence>